<accession>A0A371FEJ6</accession>
<sequence>CWYTNPKKFAKAAAYSGCHHRSMDLNQFLSFSVTSSTGIPITSSYPPISPIPNRLLGSLKPEIVNSPNSALSTHFDSDNLSSALSDSQEQHTSAVWCQLLKEIIICIDQSHLWTISKTVCIYLLGAFFHRREVKTMKPNMHCWN</sequence>
<keyword evidence="2" id="KW-1185">Reference proteome</keyword>
<gene>
    <name evidence="1" type="ORF">CR513_43257</name>
</gene>
<comment type="caution">
    <text evidence="1">The sequence shown here is derived from an EMBL/GenBank/DDBJ whole genome shotgun (WGS) entry which is preliminary data.</text>
</comment>
<organism evidence="1 2">
    <name type="scientific">Mucuna pruriens</name>
    <name type="common">Velvet bean</name>
    <name type="synonym">Dolichos pruriens</name>
    <dbReference type="NCBI Taxonomy" id="157652"/>
    <lineage>
        <taxon>Eukaryota</taxon>
        <taxon>Viridiplantae</taxon>
        <taxon>Streptophyta</taxon>
        <taxon>Embryophyta</taxon>
        <taxon>Tracheophyta</taxon>
        <taxon>Spermatophyta</taxon>
        <taxon>Magnoliopsida</taxon>
        <taxon>eudicotyledons</taxon>
        <taxon>Gunneridae</taxon>
        <taxon>Pentapetalae</taxon>
        <taxon>rosids</taxon>
        <taxon>fabids</taxon>
        <taxon>Fabales</taxon>
        <taxon>Fabaceae</taxon>
        <taxon>Papilionoideae</taxon>
        <taxon>50 kb inversion clade</taxon>
        <taxon>NPAAA clade</taxon>
        <taxon>indigoferoid/millettioid clade</taxon>
        <taxon>Phaseoleae</taxon>
        <taxon>Mucuna</taxon>
    </lineage>
</organism>
<feature type="non-terminal residue" evidence="1">
    <location>
        <position position="1"/>
    </location>
</feature>
<evidence type="ECO:0000313" key="1">
    <source>
        <dbReference type="EMBL" id="RDX76721.1"/>
    </source>
</evidence>
<dbReference type="AlphaFoldDB" id="A0A371FEJ6"/>
<protein>
    <submittedName>
        <fullName evidence="1">Uncharacterized protein</fullName>
    </submittedName>
</protein>
<reference evidence="1" key="1">
    <citation type="submission" date="2018-05" db="EMBL/GenBank/DDBJ databases">
        <title>Draft genome of Mucuna pruriens seed.</title>
        <authorList>
            <person name="Nnadi N.E."/>
            <person name="Vos R."/>
            <person name="Hasami M.H."/>
            <person name="Devisetty U.K."/>
            <person name="Aguiy J.C."/>
        </authorList>
    </citation>
    <scope>NUCLEOTIDE SEQUENCE [LARGE SCALE GENOMIC DNA]</scope>
    <source>
        <strain evidence="1">JCA_2017</strain>
    </source>
</reference>
<name>A0A371FEJ6_MUCPR</name>
<proteinExistence type="predicted"/>
<dbReference type="Proteomes" id="UP000257109">
    <property type="component" value="Unassembled WGS sequence"/>
</dbReference>
<dbReference type="EMBL" id="QJKJ01009408">
    <property type="protein sequence ID" value="RDX76721.1"/>
    <property type="molecule type" value="Genomic_DNA"/>
</dbReference>
<evidence type="ECO:0000313" key="2">
    <source>
        <dbReference type="Proteomes" id="UP000257109"/>
    </source>
</evidence>